<proteinExistence type="predicted"/>
<protein>
    <submittedName>
        <fullName evidence="1">Uncharacterized protein</fullName>
    </submittedName>
</protein>
<sequence>MVLGVWGFFKLFSSPKNFPFIKLSFFMDCIRRLEKMDRYVGWMYGDVCVEDRFGGSARSVRGVSREVFGAFQDKDSECGG</sequence>
<name>A0A133UK40_9EURY</name>
<evidence type="ECO:0000313" key="1">
    <source>
        <dbReference type="EMBL" id="KXA94578.1"/>
    </source>
</evidence>
<gene>
    <name evidence="1" type="ORF">AKJ36_02605</name>
</gene>
<dbReference type="EMBL" id="LHXQ01000039">
    <property type="protein sequence ID" value="KXA94578.1"/>
    <property type="molecule type" value="Genomic_DNA"/>
</dbReference>
<dbReference type="Proteomes" id="UP000070155">
    <property type="component" value="Unassembled WGS sequence"/>
</dbReference>
<accession>A0A133UK40</accession>
<organism evidence="1 2">
    <name type="scientific">candidate division MSBL1 archaeon SCGC-AAA259I07</name>
    <dbReference type="NCBI Taxonomy" id="1698266"/>
    <lineage>
        <taxon>Archaea</taxon>
        <taxon>Methanobacteriati</taxon>
        <taxon>Methanobacteriota</taxon>
        <taxon>candidate division MSBL1</taxon>
    </lineage>
</organism>
<comment type="caution">
    <text evidence="1">The sequence shown here is derived from an EMBL/GenBank/DDBJ whole genome shotgun (WGS) entry which is preliminary data.</text>
</comment>
<evidence type="ECO:0000313" key="2">
    <source>
        <dbReference type="Proteomes" id="UP000070155"/>
    </source>
</evidence>
<dbReference type="AlphaFoldDB" id="A0A133UK40"/>
<reference evidence="1 2" key="1">
    <citation type="journal article" date="2016" name="Sci. Rep.">
        <title>Metabolic traits of an uncultured archaeal lineage -MSBL1- from brine pools of the Red Sea.</title>
        <authorList>
            <person name="Mwirichia R."/>
            <person name="Alam I."/>
            <person name="Rashid M."/>
            <person name="Vinu M."/>
            <person name="Ba-Alawi W."/>
            <person name="Anthony Kamau A."/>
            <person name="Kamanda Ngugi D."/>
            <person name="Goker M."/>
            <person name="Klenk H.P."/>
            <person name="Bajic V."/>
            <person name="Stingl U."/>
        </authorList>
    </citation>
    <scope>NUCLEOTIDE SEQUENCE [LARGE SCALE GENOMIC DNA]</scope>
    <source>
        <strain evidence="1">SCGC-AAA259I07</strain>
    </source>
</reference>
<keyword evidence="2" id="KW-1185">Reference proteome</keyword>